<dbReference type="GeneID" id="72071146"/>
<accession>A0A9Q8QRX8</accession>
<dbReference type="KEGG" id="ptkz:JDV02_009201"/>
<dbReference type="RefSeq" id="XP_047846858.1">
    <property type="nucleotide sequence ID" value="XM_047990849.1"/>
</dbReference>
<proteinExistence type="predicted"/>
<organism evidence="1 2">
    <name type="scientific">Purpureocillium takamizusanense</name>
    <dbReference type="NCBI Taxonomy" id="2060973"/>
    <lineage>
        <taxon>Eukaryota</taxon>
        <taxon>Fungi</taxon>
        <taxon>Dikarya</taxon>
        <taxon>Ascomycota</taxon>
        <taxon>Pezizomycotina</taxon>
        <taxon>Sordariomycetes</taxon>
        <taxon>Hypocreomycetidae</taxon>
        <taxon>Hypocreales</taxon>
        <taxon>Ophiocordycipitaceae</taxon>
        <taxon>Purpureocillium</taxon>
    </lineage>
</organism>
<gene>
    <name evidence="1" type="ORF">JDV02_009201</name>
</gene>
<dbReference type="Proteomes" id="UP000829364">
    <property type="component" value="Chromosome 9"/>
</dbReference>
<keyword evidence="2" id="KW-1185">Reference proteome</keyword>
<sequence>MAKSIFTATICCCPRTTSLILVRPLQRTLHGLPFHPPLDPLWRDNFTSIKEGLETCVCVGRLPACKPCRAPADVPDWSLSSLMSRQKQPPVVRPNVFVVQSKDTTQVLFPSRLPCAHVFEPARAAAAAGGMARCRPPARPRAVLPRAPRTSYHLEVART</sequence>
<evidence type="ECO:0000313" key="2">
    <source>
        <dbReference type="Proteomes" id="UP000829364"/>
    </source>
</evidence>
<name>A0A9Q8QRX8_9HYPO</name>
<dbReference type="AlphaFoldDB" id="A0A9Q8QRX8"/>
<dbReference type="EMBL" id="CP086362">
    <property type="protein sequence ID" value="UNI23377.1"/>
    <property type="molecule type" value="Genomic_DNA"/>
</dbReference>
<protein>
    <submittedName>
        <fullName evidence="1">Uncharacterized protein</fullName>
    </submittedName>
</protein>
<reference evidence="1" key="1">
    <citation type="submission" date="2021-11" db="EMBL/GenBank/DDBJ databases">
        <title>Purpureocillium_takamizusanense_genome.</title>
        <authorList>
            <person name="Nguyen N.-H."/>
        </authorList>
    </citation>
    <scope>NUCLEOTIDE SEQUENCE</scope>
    <source>
        <strain evidence="1">PT3</strain>
    </source>
</reference>
<evidence type="ECO:0000313" key="1">
    <source>
        <dbReference type="EMBL" id="UNI23377.1"/>
    </source>
</evidence>